<evidence type="ECO:0000256" key="1">
    <source>
        <dbReference type="ARBA" id="ARBA00023125"/>
    </source>
</evidence>
<name>A0A923RWV1_9FIRM</name>
<evidence type="ECO:0000256" key="2">
    <source>
        <dbReference type="HAMAP-Rule" id="MF_00984"/>
    </source>
</evidence>
<dbReference type="GO" id="GO:0009295">
    <property type="term" value="C:nucleoid"/>
    <property type="evidence" value="ECO:0007669"/>
    <property type="project" value="TreeGrafter"/>
</dbReference>
<dbReference type="Proteomes" id="UP000606499">
    <property type="component" value="Unassembled WGS sequence"/>
</dbReference>
<dbReference type="InterPro" id="IPR012340">
    <property type="entry name" value="NA-bd_OB-fold"/>
</dbReference>
<keyword evidence="6" id="KW-1185">Reference proteome</keyword>
<evidence type="ECO:0000256" key="4">
    <source>
        <dbReference type="SAM" id="MobiDB-lite"/>
    </source>
</evidence>
<comment type="caution">
    <text evidence="5">The sequence shown here is derived from an EMBL/GenBank/DDBJ whole genome shotgun (WGS) entry which is preliminary data.</text>
</comment>
<dbReference type="InterPro" id="IPR011344">
    <property type="entry name" value="ssDNA-bd"/>
</dbReference>
<dbReference type="EMBL" id="JACOPL010000015">
    <property type="protein sequence ID" value="MBC5726388.1"/>
    <property type="molecule type" value="Genomic_DNA"/>
</dbReference>
<dbReference type="GO" id="GO:0006260">
    <property type="term" value="P:DNA replication"/>
    <property type="evidence" value="ECO:0007669"/>
    <property type="project" value="InterPro"/>
</dbReference>
<keyword evidence="1 2" id="KW-0238">DNA-binding</keyword>
<dbReference type="GO" id="GO:0003697">
    <property type="term" value="F:single-stranded DNA binding"/>
    <property type="evidence" value="ECO:0007669"/>
    <property type="project" value="UniProtKB-UniRule"/>
</dbReference>
<dbReference type="Pfam" id="PF00436">
    <property type="entry name" value="SSB"/>
    <property type="match status" value="1"/>
</dbReference>
<dbReference type="AlphaFoldDB" id="A0A923RWV1"/>
<dbReference type="PANTHER" id="PTHR10302">
    <property type="entry name" value="SINGLE-STRANDED DNA-BINDING PROTEIN"/>
    <property type="match status" value="1"/>
</dbReference>
<dbReference type="InterPro" id="IPR000424">
    <property type="entry name" value="Primosome_PriB/ssb"/>
</dbReference>
<feature type="region of interest" description="Disordered" evidence="4">
    <location>
        <begin position="103"/>
        <end position="133"/>
    </location>
</feature>
<proteinExistence type="inferred from homology"/>
<dbReference type="PROSITE" id="PS50935">
    <property type="entry name" value="SSB"/>
    <property type="match status" value="1"/>
</dbReference>
<dbReference type="CDD" id="cd04496">
    <property type="entry name" value="SSB_OBF"/>
    <property type="match status" value="1"/>
</dbReference>
<dbReference type="NCBIfam" id="TIGR00621">
    <property type="entry name" value="ssb"/>
    <property type="match status" value="1"/>
</dbReference>
<protein>
    <recommendedName>
        <fullName evidence="2 3">Single-stranded DNA-binding protein</fullName>
        <shortName evidence="2">SSB</shortName>
    </recommendedName>
</protein>
<evidence type="ECO:0000313" key="6">
    <source>
        <dbReference type="Proteomes" id="UP000606499"/>
    </source>
</evidence>
<dbReference type="SUPFAM" id="SSF50249">
    <property type="entry name" value="Nucleic acid-binding proteins"/>
    <property type="match status" value="1"/>
</dbReference>
<gene>
    <name evidence="5" type="ORF">H8S45_13085</name>
</gene>
<evidence type="ECO:0000256" key="3">
    <source>
        <dbReference type="PIRNR" id="PIRNR002070"/>
    </source>
</evidence>
<comment type="caution">
    <text evidence="2">Lacks conserved residue(s) required for the propagation of feature annotation.</text>
</comment>
<comment type="subunit">
    <text evidence="2">Homotetramer.</text>
</comment>
<dbReference type="PANTHER" id="PTHR10302:SF0">
    <property type="entry name" value="SINGLE-STRANDED DNA-BINDING PROTEIN, MITOCHONDRIAL"/>
    <property type="match status" value="1"/>
</dbReference>
<dbReference type="HAMAP" id="MF_00984">
    <property type="entry name" value="SSB"/>
    <property type="match status" value="1"/>
</dbReference>
<dbReference type="Gene3D" id="2.40.50.140">
    <property type="entry name" value="Nucleic acid-binding proteins"/>
    <property type="match status" value="1"/>
</dbReference>
<organism evidence="5 6">
    <name type="scientific">Agathobaculum faecis</name>
    <dbReference type="NCBI Taxonomy" id="2763013"/>
    <lineage>
        <taxon>Bacteria</taxon>
        <taxon>Bacillati</taxon>
        <taxon>Bacillota</taxon>
        <taxon>Clostridia</taxon>
        <taxon>Eubacteriales</taxon>
        <taxon>Butyricicoccaceae</taxon>
        <taxon>Agathobaculum</taxon>
    </lineage>
</organism>
<dbReference type="RefSeq" id="WP_186950183.1">
    <property type="nucleotide sequence ID" value="NZ_JACOPL010000015.1"/>
</dbReference>
<reference evidence="5" key="1">
    <citation type="submission" date="2020-08" db="EMBL/GenBank/DDBJ databases">
        <title>Genome public.</title>
        <authorList>
            <person name="Liu C."/>
            <person name="Sun Q."/>
        </authorList>
    </citation>
    <scope>NUCLEOTIDE SEQUENCE</scope>
    <source>
        <strain evidence="5">NSJ-28</strain>
    </source>
</reference>
<accession>A0A923RWV1</accession>
<sequence>MLNCIIIQGRLKDDVELRYTQSNTAVCSAVLAVQRSRKASNGEYPVDWIDVVFWGKTAEHVQQWFHKGDMAVVRGRLESRDWEDRNGNRRRSWEVQAESIDFAGGSKKDAAQKQAPNADSDFCEPEDDGDVPF</sequence>
<feature type="compositionally biased region" description="Acidic residues" evidence="4">
    <location>
        <begin position="121"/>
        <end position="133"/>
    </location>
</feature>
<evidence type="ECO:0000313" key="5">
    <source>
        <dbReference type="EMBL" id="MBC5726388.1"/>
    </source>
</evidence>
<dbReference type="PIRSF" id="PIRSF002070">
    <property type="entry name" value="SSB"/>
    <property type="match status" value="1"/>
</dbReference>